<dbReference type="GO" id="GO:0046872">
    <property type="term" value="F:metal ion binding"/>
    <property type="evidence" value="ECO:0007669"/>
    <property type="project" value="UniProtKB-KW"/>
</dbReference>
<dbReference type="InterPro" id="IPR008731">
    <property type="entry name" value="PTS_EIN"/>
</dbReference>
<feature type="domain" description="PEP-utilising enzyme C-terminal" evidence="23">
    <location>
        <begin position="252"/>
        <end position="540"/>
    </location>
</feature>
<comment type="function">
    <text evidence="3 17">General (non sugar-specific) component of the phosphoenolpyruvate-dependent sugar phosphotransferase system (sugar PTS). This major carbohydrate active-transport system catalyzes the phosphorylation of incoming sugar substrates concomitantly with their translocation across the cell membrane. Enzyme I transfers the phosphoryl group from phosphoenolpyruvate (PEP) to the phosphoryl carrier protein (HPr).</text>
</comment>
<dbReference type="Gene3D" id="3.50.30.10">
    <property type="entry name" value="Phosphohistidine domain"/>
    <property type="match status" value="1"/>
</dbReference>
<evidence type="ECO:0000256" key="20">
    <source>
        <dbReference type="PIRSR" id="PIRSR000732-3"/>
    </source>
</evidence>
<evidence type="ECO:0000256" key="2">
    <source>
        <dbReference type="ARBA" id="ARBA00001946"/>
    </source>
</evidence>
<dbReference type="PANTHER" id="PTHR46244">
    <property type="entry name" value="PHOSPHOENOLPYRUVATE-PROTEIN PHOSPHOTRANSFERASE"/>
    <property type="match status" value="1"/>
</dbReference>
<dbReference type="SUPFAM" id="SSF51621">
    <property type="entry name" value="Phosphoenolpyruvate/pyruvate domain"/>
    <property type="match status" value="1"/>
</dbReference>
<dbReference type="EC" id="2.7.3.9" evidence="6 17"/>
<dbReference type="InterPro" id="IPR050499">
    <property type="entry name" value="PEP-utilizing_PTS_enzyme"/>
</dbReference>
<dbReference type="InterPro" id="IPR040442">
    <property type="entry name" value="Pyrv_kinase-like_dom_sf"/>
</dbReference>
<evidence type="ECO:0000256" key="4">
    <source>
        <dbReference type="ARBA" id="ARBA00004496"/>
    </source>
</evidence>
<dbReference type="SUPFAM" id="SSF52009">
    <property type="entry name" value="Phosphohistidine domain"/>
    <property type="match status" value="1"/>
</dbReference>
<evidence type="ECO:0000259" key="23">
    <source>
        <dbReference type="Pfam" id="PF02896"/>
    </source>
</evidence>
<evidence type="ECO:0000313" key="26">
    <source>
        <dbReference type="Proteomes" id="UP000683246"/>
    </source>
</evidence>
<evidence type="ECO:0000259" key="24">
    <source>
        <dbReference type="Pfam" id="PF05524"/>
    </source>
</evidence>
<dbReference type="InterPro" id="IPR008279">
    <property type="entry name" value="PEP-util_enz_mobile_dom"/>
</dbReference>
<dbReference type="PROSITE" id="PS00742">
    <property type="entry name" value="PEP_ENZYMES_2"/>
    <property type="match status" value="1"/>
</dbReference>
<evidence type="ECO:0000256" key="16">
    <source>
        <dbReference type="ARBA" id="ARBA00033235"/>
    </source>
</evidence>
<dbReference type="AlphaFoldDB" id="A0A8J8MQ71"/>
<comment type="similarity">
    <text evidence="5 17">Belongs to the PEP-utilizing enzyme family.</text>
</comment>
<evidence type="ECO:0000256" key="13">
    <source>
        <dbReference type="ARBA" id="ARBA00022723"/>
    </source>
</evidence>
<evidence type="ECO:0000256" key="19">
    <source>
        <dbReference type="PIRSR" id="PIRSR000732-2"/>
    </source>
</evidence>
<dbReference type="PROSITE" id="PS00370">
    <property type="entry name" value="PEP_ENZYMES_PHOS_SITE"/>
    <property type="match status" value="1"/>
</dbReference>
<dbReference type="InterPro" id="IPR036618">
    <property type="entry name" value="PtsI_HPr-bd_sf"/>
</dbReference>
<dbReference type="GO" id="GO:0005737">
    <property type="term" value="C:cytoplasm"/>
    <property type="evidence" value="ECO:0007669"/>
    <property type="project" value="UniProtKB-SubCell"/>
</dbReference>
<evidence type="ECO:0000256" key="12">
    <source>
        <dbReference type="ARBA" id="ARBA00022683"/>
    </source>
</evidence>
<dbReference type="SUPFAM" id="SSF47831">
    <property type="entry name" value="Enzyme I of the PEP:sugar phosphotransferase system HPr-binding (sub)domain"/>
    <property type="match status" value="1"/>
</dbReference>
<proteinExistence type="inferred from homology"/>
<keyword evidence="12 17" id="KW-0598">Phosphotransferase system</keyword>
<dbReference type="EMBL" id="CP058649">
    <property type="protein sequence ID" value="QUI25659.1"/>
    <property type="molecule type" value="Genomic_DNA"/>
</dbReference>
<dbReference type="GO" id="GO:0009401">
    <property type="term" value="P:phosphoenolpyruvate-dependent sugar phosphotransferase system"/>
    <property type="evidence" value="ECO:0007669"/>
    <property type="project" value="UniProtKB-KW"/>
</dbReference>
<evidence type="ECO:0000256" key="1">
    <source>
        <dbReference type="ARBA" id="ARBA00000683"/>
    </source>
</evidence>
<feature type="binding site" evidence="19">
    <location>
        <position position="296"/>
    </location>
    <ligand>
        <name>phosphoenolpyruvate</name>
        <dbReference type="ChEBI" id="CHEBI:58702"/>
    </ligand>
</feature>
<evidence type="ECO:0000259" key="22">
    <source>
        <dbReference type="Pfam" id="PF00391"/>
    </source>
</evidence>
<dbReference type="InterPro" id="IPR015813">
    <property type="entry name" value="Pyrv/PenolPyrv_kinase-like_dom"/>
</dbReference>
<feature type="coiled-coil region" evidence="21">
    <location>
        <begin position="40"/>
        <end position="71"/>
    </location>
</feature>
<keyword evidence="9 17" id="KW-0963">Cytoplasm</keyword>
<organism evidence="25 26">
    <name type="scientific">Vallitalea pronyensis</name>
    <dbReference type="NCBI Taxonomy" id="1348613"/>
    <lineage>
        <taxon>Bacteria</taxon>
        <taxon>Bacillati</taxon>
        <taxon>Bacillota</taxon>
        <taxon>Clostridia</taxon>
        <taxon>Lachnospirales</taxon>
        <taxon>Vallitaleaceae</taxon>
        <taxon>Vallitalea</taxon>
    </lineage>
</organism>
<keyword evidence="8 17" id="KW-0813">Transport</keyword>
<dbReference type="FunFam" id="3.20.20.60:FF:000007">
    <property type="entry name" value="Phosphoenolpyruvate-protein phosphotransferase"/>
    <property type="match status" value="1"/>
</dbReference>
<feature type="active site" description="Proton donor" evidence="18">
    <location>
        <position position="502"/>
    </location>
</feature>
<name>A0A8J8MQ71_9FIRM</name>
<accession>A0A8J8MQ71</accession>
<evidence type="ECO:0000256" key="17">
    <source>
        <dbReference type="PIRNR" id="PIRNR000732"/>
    </source>
</evidence>
<protein>
    <recommendedName>
        <fullName evidence="7 17">Phosphoenolpyruvate-protein phosphotransferase</fullName>
        <ecNumber evidence="6 17">2.7.3.9</ecNumber>
    </recommendedName>
    <alternativeName>
        <fullName evidence="16 17">Phosphotransferase system, enzyme I</fullName>
    </alternativeName>
</protein>
<feature type="binding site" evidence="19">
    <location>
        <position position="332"/>
    </location>
    <ligand>
        <name>phosphoenolpyruvate</name>
        <dbReference type="ChEBI" id="CHEBI:58702"/>
    </ligand>
</feature>
<dbReference type="InterPro" id="IPR023151">
    <property type="entry name" value="PEP_util_CS"/>
</dbReference>
<evidence type="ECO:0000256" key="7">
    <source>
        <dbReference type="ARBA" id="ARBA00016544"/>
    </source>
</evidence>
<dbReference type="InterPro" id="IPR018274">
    <property type="entry name" value="PEP_util_AS"/>
</dbReference>
<evidence type="ECO:0000256" key="18">
    <source>
        <dbReference type="PIRSR" id="PIRSR000732-1"/>
    </source>
</evidence>
<reference evidence="25" key="1">
    <citation type="submission" date="2020-07" db="EMBL/GenBank/DDBJ databases">
        <title>Vallitalea pronyensis genome.</title>
        <authorList>
            <person name="Postec A."/>
        </authorList>
    </citation>
    <scope>NUCLEOTIDE SEQUENCE</scope>
    <source>
        <strain evidence="25">FatNI3</strain>
    </source>
</reference>
<gene>
    <name evidence="25" type="primary">ptsP</name>
    <name evidence="25" type="ORF">HZI73_09555</name>
</gene>
<comment type="catalytic activity">
    <reaction evidence="1 17">
        <text>L-histidyl-[protein] + phosphoenolpyruvate = N(pros)-phospho-L-histidyl-[protein] + pyruvate</text>
        <dbReference type="Rhea" id="RHEA:23880"/>
        <dbReference type="Rhea" id="RHEA-COMP:9745"/>
        <dbReference type="Rhea" id="RHEA-COMP:9746"/>
        <dbReference type="ChEBI" id="CHEBI:15361"/>
        <dbReference type="ChEBI" id="CHEBI:29979"/>
        <dbReference type="ChEBI" id="CHEBI:58702"/>
        <dbReference type="ChEBI" id="CHEBI:64837"/>
        <dbReference type="EC" id="2.7.3.9"/>
    </reaction>
</comment>
<evidence type="ECO:0000256" key="9">
    <source>
        <dbReference type="ARBA" id="ARBA00022490"/>
    </source>
</evidence>
<dbReference type="InterPro" id="IPR024692">
    <property type="entry name" value="PTS_EI"/>
</dbReference>
<feature type="binding site" evidence="19">
    <location>
        <begin position="454"/>
        <end position="455"/>
    </location>
    <ligand>
        <name>phosphoenolpyruvate</name>
        <dbReference type="ChEBI" id="CHEBI:58702"/>
    </ligand>
</feature>
<comment type="cofactor">
    <cofactor evidence="2 17 20">
        <name>Mg(2+)</name>
        <dbReference type="ChEBI" id="CHEBI:18420"/>
    </cofactor>
</comment>
<keyword evidence="13 17" id="KW-0479">Metal-binding</keyword>
<dbReference type="PIRSF" id="PIRSF000732">
    <property type="entry name" value="PTS_enzyme_I"/>
    <property type="match status" value="1"/>
</dbReference>
<keyword evidence="10 17" id="KW-0762">Sugar transport</keyword>
<dbReference type="InterPro" id="IPR036637">
    <property type="entry name" value="Phosphohistidine_dom_sf"/>
</dbReference>
<keyword evidence="26" id="KW-1185">Reference proteome</keyword>
<keyword evidence="11 17" id="KW-0808">Transferase</keyword>
<evidence type="ECO:0000256" key="11">
    <source>
        <dbReference type="ARBA" id="ARBA00022679"/>
    </source>
</evidence>
<dbReference type="KEGG" id="vpy:HZI73_09555"/>
<dbReference type="Proteomes" id="UP000683246">
    <property type="component" value="Chromosome"/>
</dbReference>
<feature type="binding site" evidence="19">
    <location>
        <position position="465"/>
    </location>
    <ligand>
        <name>phosphoenolpyruvate</name>
        <dbReference type="ChEBI" id="CHEBI:58702"/>
    </ligand>
</feature>
<dbReference type="NCBIfam" id="TIGR01417">
    <property type="entry name" value="PTS_I_fam"/>
    <property type="match status" value="1"/>
</dbReference>
<feature type="binding site" evidence="20">
    <location>
        <position position="455"/>
    </location>
    <ligand>
        <name>Mg(2+)</name>
        <dbReference type="ChEBI" id="CHEBI:18420"/>
    </ligand>
</feature>
<evidence type="ECO:0000256" key="3">
    <source>
        <dbReference type="ARBA" id="ARBA00002728"/>
    </source>
</evidence>
<feature type="binding site" evidence="20">
    <location>
        <position position="431"/>
    </location>
    <ligand>
        <name>Mg(2+)</name>
        <dbReference type="ChEBI" id="CHEBI:18420"/>
    </ligand>
</feature>
<keyword evidence="14 17" id="KW-0418">Kinase</keyword>
<evidence type="ECO:0000313" key="25">
    <source>
        <dbReference type="EMBL" id="QUI25659.1"/>
    </source>
</evidence>
<evidence type="ECO:0000256" key="5">
    <source>
        <dbReference type="ARBA" id="ARBA00007837"/>
    </source>
</evidence>
<dbReference type="InterPro" id="IPR000121">
    <property type="entry name" value="PEP_util_C"/>
</dbReference>
<dbReference type="Pfam" id="PF05524">
    <property type="entry name" value="PEP-utilisers_N"/>
    <property type="match status" value="1"/>
</dbReference>
<dbReference type="PANTHER" id="PTHR46244:SF3">
    <property type="entry name" value="PHOSPHOENOLPYRUVATE-PROTEIN PHOSPHOTRANSFERASE"/>
    <property type="match status" value="1"/>
</dbReference>
<dbReference type="GO" id="GO:0016301">
    <property type="term" value="F:kinase activity"/>
    <property type="evidence" value="ECO:0007669"/>
    <property type="project" value="UniProtKB-KW"/>
</dbReference>
<feature type="active site" description="Tele-phosphohistidine intermediate" evidence="18">
    <location>
        <position position="189"/>
    </location>
</feature>
<evidence type="ECO:0000256" key="6">
    <source>
        <dbReference type="ARBA" id="ARBA00012232"/>
    </source>
</evidence>
<comment type="subcellular location">
    <subcellularLocation>
        <location evidence="4 17">Cytoplasm</location>
    </subcellularLocation>
</comment>
<sequence>MMIGIAASPGIVIGKAYLFEKIELDCKPTKIDQKYVDYELDRLCHAKKKTKKQLEKLYEETKEKVGQQEAAIFDTHMMLMDDPILEHKIKGYITDHLYVAETATNYAMNDVKEMFEALDDAYLRERAVDVVDVCSRLIYNLAEVEIMNLQDLDEEVIVIANDLTPSDTASMNFEKVLGFATDMGGKTAHTAIMARTLELPAVVGLKVITHEVENGDMVILDGTEGTVIIHPSDEDIRNYQLKRQQLEEEKKALEELIHEEAITLDGKTIEIAANIGMPKDMDSVLRYGAQAIGLYRTEFLYMDQVACPTESEQFDAYKIVAEKMGAKPVVIRTLDIGGDKSVDYLKLPHEMNPFLGYRAIRMCLDREELFKTQLKAILRASHYGKIRIMYPMITHMEQVQQANTILEQAKAELIDQHIPFDKNIEVGIMIETPGAAMMADLLIKEVDFFSIGTNDLTQYTLAVDRGNEKINYLYSTFHPGVLRLIKKVIDASHKEGKWTGMCGEFAGNEKAAVLLLGLGLDELSMSAVSMMKVKDMIRRCTYSSAKEMAHKLLDMAYVNELEHHLDDYIDKHIKKEG</sequence>
<feature type="coiled-coil region" evidence="21">
    <location>
        <begin position="236"/>
        <end position="263"/>
    </location>
</feature>
<dbReference type="Pfam" id="PF00391">
    <property type="entry name" value="PEP-utilizers"/>
    <property type="match status" value="1"/>
</dbReference>
<evidence type="ECO:0000256" key="14">
    <source>
        <dbReference type="ARBA" id="ARBA00022777"/>
    </source>
</evidence>
<evidence type="ECO:0000256" key="21">
    <source>
        <dbReference type="SAM" id="Coils"/>
    </source>
</evidence>
<keyword evidence="21" id="KW-0175">Coiled coil</keyword>
<dbReference type="Gene3D" id="3.20.20.60">
    <property type="entry name" value="Phosphoenolpyruvate-binding domains"/>
    <property type="match status" value="1"/>
</dbReference>
<feature type="domain" description="PEP-utilising enzyme mobile" evidence="22">
    <location>
        <begin position="153"/>
        <end position="225"/>
    </location>
</feature>
<keyword evidence="15 17" id="KW-0460">Magnesium</keyword>
<dbReference type="PRINTS" id="PR01736">
    <property type="entry name" value="PHPHTRNFRASE"/>
</dbReference>
<evidence type="ECO:0000256" key="10">
    <source>
        <dbReference type="ARBA" id="ARBA00022597"/>
    </source>
</evidence>
<dbReference type="InterPro" id="IPR006318">
    <property type="entry name" value="PTS_EI-like"/>
</dbReference>
<evidence type="ECO:0000256" key="8">
    <source>
        <dbReference type="ARBA" id="ARBA00022448"/>
    </source>
</evidence>
<evidence type="ECO:0000256" key="15">
    <source>
        <dbReference type="ARBA" id="ARBA00022842"/>
    </source>
</evidence>
<dbReference type="Gene3D" id="1.10.274.10">
    <property type="entry name" value="PtsI, HPr-binding domain"/>
    <property type="match status" value="1"/>
</dbReference>
<dbReference type="GO" id="GO:0008965">
    <property type="term" value="F:phosphoenolpyruvate-protein phosphotransferase activity"/>
    <property type="evidence" value="ECO:0007669"/>
    <property type="project" value="UniProtKB-EC"/>
</dbReference>
<feature type="domain" description="Phosphotransferase system enzyme I N-terminal" evidence="24">
    <location>
        <begin position="4"/>
        <end position="126"/>
    </location>
</feature>
<dbReference type="Pfam" id="PF02896">
    <property type="entry name" value="PEP-utilizers_C"/>
    <property type="match status" value="1"/>
</dbReference>